<dbReference type="AlphaFoldDB" id="A0A6M1TL08"/>
<accession>A0A6M1TL08</accession>
<reference evidence="3 4" key="1">
    <citation type="submission" date="2020-02" db="EMBL/GenBank/DDBJ databases">
        <title>Aliifodinibius halophilus 2W32, complete genome.</title>
        <authorList>
            <person name="Li Y."/>
            <person name="Wu S."/>
        </authorList>
    </citation>
    <scope>NUCLEOTIDE SEQUENCE [LARGE SCALE GENOMIC DNA]</scope>
    <source>
        <strain evidence="3 4">2W32</strain>
    </source>
</reference>
<dbReference type="RefSeq" id="WP_165269605.1">
    <property type="nucleotide sequence ID" value="NZ_JAALLS010000016.1"/>
</dbReference>
<keyword evidence="4" id="KW-1185">Reference proteome</keyword>
<comment type="caution">
    <text evidence="3">The sequence shown here is derived from an EMBL/GenBank/DDBJ whole genome shotgun (WGS) entry which is preliminary data.</text>
</comment>
<proteinExistence type="predicted"/>
<keyword evidence="1" id="KW-0732">Signal</keyword>
<dbReference type="Pfam" id="PF18962">
    <property type="entry name" value="Por_Secre_tail"/>
    <property type="match status" value="1"/>
</dbReference>
<dbReference type="InterPro" id="IPR026444">
    <property type="entry name" value="Secre_tail"/>
</dbReference>
<dbReference type="NCBIfam" id="TIGR04183">
    <property type="entry name" value="Por_Secre_tail"/>
    <property type="match status" value="1"/>
</dbReference>
<feature type="signal peptide" evidence="1">
    <location>
        <begin position="1"/>
        <end position="20"/>
    </location>
</feature>
<protein>
    <submittedName>
        <fullName evidence="3">T9SS type A sorting domain-containing protein</fullName>
    </submittedName>
</protein>
<sequence>MRRIVILFIAYFVIAATADAQQGHNIEEKKPMVRKHISTTDVEADAKEMVHGVPFGSSGNEVRMKVKNSSSETVAGLEIEVKDVPKWMTFTSPSAIIGDLKGGKKATASFSFEIDKEAPVQEKVTLRFVAKNKDSYSWGKEISLSVEAPTELKLNQNYPNPFNPTTTINYELPVQMDVTVQIYNILGQRVITLVNEIQEAGSQTVKWNASRFASGMYFYRIIADAPSKKKIIEDKKMMLIK</sequence>
<evidence type="ECO:0000259" key="2">
    <source>
        <dbReference type="Pfam" id="PF18962"/>
    </source>
</evidence>
<evidence type="ECO:0000313" key="4">
    <source>
        <dbReference type="Proteomes" id="UP000479132"/>
    </source>
</evidence>
<dbReference type="Proteomes" id="UP000479132">
    <property type="component" value="Unassembled WGS sequence"/>
</dbReference>
<feature type="domain" description="Secretion system C-terminal sorting" evidence="2">
    <location>
        <begin position="158"/>
        <end position="232"/>
    </location>
</feature>
<dbReference type="Gene3D" id="2.60.40.4070">
    <property type="match status" value="1"/>
</dbReference>
<dbReference type="EMBL" id="JAALLS010000016">
    <property type="protein sequence ID" value="NGP89160.1"/>
    <property type="molecule type" value="Genomic_DNA"/>
</dbReference>
<evidence type="ECO:0000256" key="1">
    <source>
        <dbReference type="SAM" id="SignalP"/>
    </source>
</evidence>
<feature type="chain" id="PRO_5026907471" evidence="1">
    <location>
        <begin position="21"/>
        <end position="241"/>
    </location>
</feature>
<evidence type="ECO:0000313" key="3">
    <source>
        <dbReference type="EMBL" id="NGP89160.1"/>
    </source>
</evidence>
<name>A0A6M1TL08_9BACT</name>
<gene>
    <name evidence="3" type="ORF">G3569_12435</name>
</gene>
<organism evidence="3 4">
    <name type="scientific">Fodinibius halophilus</name>
    <dbReference type="NCBI Taxonomy" id="1736908"/>
    <lineage>
        <taxon>Bacteria</taxon>
        <taxon>Pseudomonadati</taxon>
        <taxon>Balneolota</taxon>
        <taxon>Balneolia</taxon>
        <taxon>Balneolales</taxon>
        <taxon>Balneolaceae</taxon>
        <taxon>Fodinibius</taxon>
    </lineage>
</organism>